<accession>A0AAV6VQS5</accession>
<dbReference type="Gene3D" id="1.20.1440.170">
    <property type="entry name" value="Translation machinery-associated protein 16-like"/>
    <property type="match status" value="1"/>
</dbReference>
<dbReference type="Proteomes" id="UP000827092">
    <property type="component" value="Unassembled WGS sequence"/>
</dbReference>
<organism evidence="3 4">
    <name type="scientific">Oedothorax gibbosus</name>
    <dbReference type="NCBI Taxonomy" id="931172"/>
    <lineage>
        <taxon>Eukaryota</taxon>
        <taxon>Metazoa</taxon>
        <taxon>Ecdysozoa</taxon>
        <taxon>Arthropoda</taxon>
        <taxon>Chelicerata</taxon>
        <taxon>Arachnida</taxon>
        <taxon>Araneae</taxon>
        <taxon>Araneomorphae</taxon>
        <taxon>Entelegynae</taxon>
        <taxon>Araneoidea</taxon>
        <taxon>Linyphiidae</taxon>
        <taxon>Erigoninae</taxon>
        <taxon>Oedothorax</taxon>
    </lineage>
</organism>
<evidence type="ECO:0000313" key="4">
    <source>
        <dbReference type="Proteomes" id="UP000827092"/>
    </source>
</evidence>
<comment type="similarity">
    <text evidence="1">Belongs to the TMA16 family.</text>
</comment>
<evidence type="ECO:0000256" key="2">
    <source>
        <dbReference type="SAM" id="MobiDB-lite"/>
    </source>
</evidence>
<gene>
    <name evidence="3" type="ORF">JTE90_001814</name>
</gene>
<feature type="compositionally biased region" description="Basic and acidic residues" evidence="2">
    <location>
        <begin position="22"/>
        <end position="36"/>
    </location>
</feature>
<evidence type="ECO:0008006" key="5">
    <source>
        <dbReference type="Google" id="ProtNLM"/>
    </source>
</evidence>
<reference evidence="3 4" key="1">
    <citation type="journal article" date="2022" name="Nat. Ecol. Evol.">
        <title>A masculinizing supergene underlies an exaggerated male reproductive morph in a spider.</title>
        <authorList>
            <person name="Hendrickx F."/>
            <person name="De Corte Z."/>
            <person name="Sonet G."/>
            <person name="Van Belleghem S.M."/>
            <person name="Kostlbacher S."/>
            <person name="Vangestel C."/>
        </authorList>
    </citation>
    <scope>NUCLEOTIDE SEQUENCE [LARGE SCALE GENOMIC DNA]</scope>
    <source>
        <strain evidence="3">W744_W776</strain>
    </source>
</reference>
<keyword evidence="4" id="KW-1185">Reference proteome</keyword>
<name>A0AAV6VQS5_9ARAC</name>
<protein>
    <recommendedName>
        <fullName evidence="5">Translation machinery-associated protein 16</fullName>
    </recommendedName>
</protein>
<comment type="caution">
    <text evidence="3">The sequence shown here is derived from an EMBL/GenBank/DDBJ whole genome shotgun (WGS) entry which is preliminary data.</text>
</comment>
<dbReference type="AlphaFoldDB" id="A0AAV6VQS5"/>
<feature type="region of interest" description="Disordered" evidence="2">
    <location>
        <begin position="1"/>
        <end position="36"/>
    </location>
</feature>
<dbReference type="Pfam" id="PF11176">
    <property type="entry name" value="Tma16"/>
    <property type="match status" value="1"/>
</dbReference>
<dbReference type="GO" id="GO:0005634">
    <property type="term" value="C:nucleus"/>
    <property type="evidence" value="ECO:0007669"/>
    <property type="project" value="TreeGrafter"/>
</dbReference>
<evidence type="ECO:0000256" key="1">
    <source>
        <dbReference type="ARBA" id="ARBA00034127"/>
    </source>
</evidence>
<dbReference type="EMBL" id="JAFNEN010000033">
    <property type="protein sequence ID" value="KAG8199019.1"/>
    <property type="molecule type" value="Genomic_DNA"/>
</dbReference>
<dbReference type="InterPro" id="IPR038356">
    <property type="entry name" value="Tma16_sf"/>
</dbReference>
<dbReference type="InterPro" id="IPR021346">
    <property type="entry name" value="Tma16"/>
</dbReference>
<dbReference type="PANTHER" id="PTHR13349:SF2">
    <property type="entry name" value="TRANSLATION MACHINERY-ASSOCIATED PROTEIN 16"/>
    <property type="match status" value="1"/>
</dbReference>
<dbReference type="PANTHER" id="PTHR13349">
    <property type="entry name" value="TRANSLATION MACHINERY-ASSOCIATED PROTEIN 16"/>
    <property type="match status" value="1"/>
</dbReference>
<sequence>MPKVKSGSKVIHPNSRKASQLSREEHRGLKLDRRKRESDLRMRAKLRKLRWFRDNVDQSKGVYTSEEVHELIEKYLQRFSEEDKKLEEQRSIKGRRFQERLGHEYKTKFAIEREKTLYETPHVGIEVPNLTTKAAFEFLIKWNGESNFVPAIDMVTVSKLSKK</sequence>
<evidence type="ECO:0000313" key="3">
    <source>
        <dbReference type="EMBL" id="KAG8199019.1"/>
    </source>
</evidence>
<proteinExistence type="inferred from homology"/>